<keyword evidence="1" id="KW-1133">Transmembrane helix</keyword>
<dbReference type="AlphaFoldDB" id="A0A382J726"/>
<accession>A0A382J726</accession>
<keyword evidence="1" id="KW-0812">Transmembrane</keyword>
<evidence type="ECO:0000313" key="2">
    <source>
        <dbReference type="EMBL" id="SVC06631.1"/>
    </source>
</evidence>
<proteinExistence type="predicted"/>
<feature type="transmembrane region" description="Helical" evidence="1">
    <location>
        <begin position="49"/>
        <end position="71"/>
    </location>
</feature>
<evidence type="ECO:0000256" key="1">
    <source>
        <dbReference type="SAM" id="Phobius"/>
    </source>
</evidence>
<sequence length="89" mass="10139">MVNKQKRQNYDAVMKWSGWGASICLILFFINIIAGKVMHLNQISVNSPIYGPAEFILMIFIIIQFTVCVLLKEAKRTECEKPETTEESG</sequence>
<dbReference type="EMBL" id="UINC01071602">
    <property type="protein sequence ID" value="SVC06631.1"/>
    <property type="molecule type" value="Genomic_DNA"/>
</dbReference>
<organism evidence="2">
    <name type="scientific">marine metagenome</name>
    <dbReference type="NCBI Taxonomy" id="408172"/>
    <lineage>
        <taxon>unclassified sequences</taxon>
        <taxon>metagenomes</taxon>
        <taxon>ecological metagenomes</taxon>
    </lineage>
</organism>
<feature type="transmembrane region" description="Helical" evidence="1">
    <location>
        <begin position="12"/>
        <end position="34"/>
    </location>
</feature>
<keyword evidence="1" id="KW-0472">Membrane</keyword>
<gene>
    <name evidence="2" type="ORF">METZ01_LOCUS259485</name>
</gene>
<protein>
    <submittedName>
        <fullName evidence="2">Uncharacterized protein</fullName>
    </submittedName>
</protein>
<reference evidence="2" key="1">
    <citation type="submission" date="2018-05" db="EMBL/GenBank/DDBJ databases">
        <authorList>
            <person name="Lanie J.A."/>
            <person name="Ng W.-L."/>
            <person name="Kazmierczak K.M."/>
            <person name="Andrzejewski T.M."/>
            <person name="Davidsen T.M."/>
            <person name="Wayne K.J."/>
            <person name="Tettelin H."/>
            <person name="Glass J.I."/>
            <person name="Rusch D."/>
            <person name="Podicherti R."/>
            <person name="Tsui H.-C.T."/>
            <person name="Winkler M.E."/>
        </authorList>
    </citation>
    <scope>NUCLEOTIDE SEQUENCE</scope>
</reference>
<name>A0A382J726_9ZZZZ</name>